<dbReference type="InterPro" id="IPR005467">
    <property type="entry name" value="His_kinase_dom"/>
</dbReference>
<dbReference type="PROSITE" id="PS50112">
    <property type="entry name" value="PAS"/>
    <property type="match status" value="2"/>
</dbReference>
<dbReference type="SUPFAM" id="SSF55874">
    <property type="entry name" value="ATPase domain of HSP90 chaperone/DNA topoisomerase II/histidine kinase"/>
    <property type="match status" value="1"/>
</dbReference>
<dbReference type="SMART" id="SM00086">
    <property type="entry name" value="PAC"/>
    <property type="match status" value="2"/>
</dbReference>
<dbReference type="AlphaFoldDB" id="A0A9E7PNH6"/>
<dbReference type="Gene3D" id="3.30.450.40">
    <property type="match status" value="1"/>
</dbReference>
<evidence type="ECO:0000313" key="12">
    <source>
        <dbReference type="EMBL" id="UUX93115.1"/>
    </source>
</evidence>
<dbReference type="EC" id="2.7.13.3" evidence="2"/>
<dbReference type="PANTHER" id="PTHR43304">
    <property type="entry name" value="PHYTOCHROME-LIKE PROTEIN CPH1"/>
    <property type="match status" value="1"/>
</dbReference>
<feature type="domain" description="PAS" evidence="10">
    <location>
        <begin position="474"/>
        <end position="523"/>
    </location>
</feature>
<organism evidence="12 13">
    <name type="scientific">Methanoplanus endosymbiosus</name>
    <dbReference type="NCBI Taxonomy" id="33865"/>
    <lineage>
        <taxon>Archaea</taxon>
        <taxon>Methanobacteriati</taxon>
        <taxon>Methanobacteriota</taxon>
        <taxon>Stenosarchaea group</taxon>
        <taxon>Methanomicrobia</taxon>
        <taxon>Methanomicrobiales</taxon>
        <taxon>Methanomicrobiaceae</taxon>
        <taxon>Methanoplanus</taxon>
    </lineage>
</organism>
<evidence type="ECO:0000256" key="4">
    <source>
        <dbReference type="ARBA" id="ARBA00022679"/>
    </source>
</evidence>
<dbReference type="RefSeq" id="WP_257743256.1">
    <property type="nucleotide sequence ID" value="NZ_CP096115.1"/>
</dbReference>
<feature type="domain" description="Histidine kinase" evidence="8">
    <location>
        <begin position="846"/>
        <end position="944"/>
    </location>
</feature>
<dbReference type="InterPro" id="IPR013655">
    <property type="entry name" value="PAS_fold_3"/>
</dbReference>
<dbReference type="PROSITE" id="PS50109">
    <property type="entry name" value="HIS_KIN"/>
    <property type="match status" value="1"/>
</dbReference>
<keyword evidence="4" id="KW-0808">Transferase</keyword>
<evidence type="ECO:0000256" key="2">
    <source>
        <dbReference type="ARBA" id="ARBA00012438"/>
    </source>
</evidence>
<dbReference type="Pfam" id="PF00072">
    <property type="entry name" value="Response_reg"/>
    <property type="match status" value="1"/>
</dbReference>
<feature type="modified residue" description="4-aspartylphosphate" evidence="6">
    <location>
        <position position="62"/>
    </location>
</feature>
<dbReference type="Pfam" id="PF08447">
    <property type="entry name" value="PAS_3"/>
    <property type="match status" value="1"/>
</dbReference>
<dbReference type="InterPro" id="IPR036890">
    <property type="entry name" value="HATPase_C_sf"/>
</dbReference>
<keyword evidence="3 6" id="KW-0597">Phosphoprotein</keyword>
<evidence type="ECO:0000256" key="5">
    <source>
        <dbReference type="ARBA" id="ARBA00022777"/>
    </source>
</evidence>
<evidence type="ECO:0000259" key="8">
    <source>
        <dbReference type="PROSITE" id="PS50109"/>
    </source>
</evidence>
<dbReference type="InterPro" id="IPR001789">
    <property type="entry name" value="Sig_transdc_resp-reg_receiver"/>
</dbReference>
<evidence type="ECO:0000313" key="13">
    <source>
        <dbReference type="Proteomes" id="UP001060368"/>
    </source>
</evidence>
<evidence type="ECO:0000259" key="11">
    <source>
        <dbReference type="PROSITE" id="PS50113"/>
    </source>
</evidence>
<dbReference type="GO" id="GO:0000160">
    <property type="term" value="P:phosphorelay signal transduction system"/>
    <property type="evidence" value="ECO:0007669"/>
    <property type="project" value="InterPro"/>
</dbReference>
<gene>
    <name evidence="12" type="ORF">L6E24_03050</name>
</gene>
<name>A0A9E7PNH6_9EURY</name>
<dbReference type="NCBIfam" id="TIGR00229">
    <property type="entry name" value="sensory_box"/>
    <property type="match status" value="3"/>
</dbReference>
<dbReference type="InterPro" id="IPR003594">
    <property type="entry name" value="HATPase_dom"/>
</dbReference>
<dbReference type="SMART" id="SM00387">
    <property type="entry name" value="HATPase_c"/>
    <property type="match status" value="1"/>
</dbReference>
<accession>A0A9E7PNH6</accession>
<feature type="coiled-coil region" evidence="7">
    <location>
        <begin position="314"/>
        <end position="355"/>
    </location>
</feature>
<dbReference type="Pfam" id="PF13426">
    <property type="entry name" value="PAS_9"/>
    <property type="match status" value="1"/>
</dbReference>
<dbReference type="InterPro" id="IPR052162">
    <property type="entry name" value="Sensor_kinase/Photoreceptor"/>
</dbReference>
<dbReference type="CDD" id="cd00156">
    <property type="entry name" value="REC"/>
    <property type="match status" value="1"/>
</dbReference>
<dbReference type="InterPro" id="IPR000700">
    <property type="entry name" value="PAS-assoc_C"/>
</dbReference>
<keyword evidence="7" id="KW-0175">Coiled coil</keyword>
<dbReference type="SMART" id="SM00448">
    <property type="entry name" value="REC"/>
    <property type="match status" value="1"/>
</dbReference>
<sequence length="947" mass="108082">MYPYKYEESEIRILLIDDDSLFLEIIKKFLESSGGINVTAVSDADDAVELLSGKKYDVIVSDYLMPGMDGIEFLKYVRMNHENIPFILFTGKGDKDVAIEAINNCVDYYINKNNDTEAQFKELELRIRNIASKGITEKILQRRYLFEKTISKISSRFVNFKDFREVVDKSIYDLGGFTCAERVNLFLLDNVNNIYDLTNSWVRENTAKREKIVTIPEGKISWLLTGIKERKFIYLTSCDRVPEEGRRDYEYLSDIGINSLILLPITVNNKLDGFISIENFEVSPGCTTGNMEILTVVADIFSGAIERLRKDTSLLKKNEELIASNETLSAAEEELKQQLEILLEAQRTLIESEEKYCLLFRNLNFGFALHEIITDGEGKPSDYRFVEVNPAFERLTGLKNCDIAGKTVLEVLPGTEDYWIESYGKVALTGEPLLIERYSNEISKYFSVSAYSPKPGYFATIFNDITAKKEAEESAEQLGHILENSLNEIYIFDTDTLKFQYANRGARINIGYSEEELLNMTPVDLKPEFTAEKFEEVIAPLKSGKAEYVDFITAHRRKDGSCYPVKVHLQITKSGKKEVFAAIIIDITDRVESERELDRSRFILDEALNGSRAGLWEYNAQNNIIKIQFTDTWEEILGYSPDDFPGITKSGISSELWLNLIHPDDVSYVRERLDDCINGNSGYYDTEYRMKHKSGRWIWVHARGRVKKSDADGIPQIIYGTHIDITARKNAEEALKLSNNKLKMLSEISRHDILNQITALKVYTMFSREIVSDEDVNPKLNEYLKKIEKSLNVVLNQIEFSRNYQKLGIENPKWYEVSKIIKTSITDGLSCRDNCSGLYIYADPMIEMVFNNLFENTVRHGINPSSVSVHFEPEDKCCKIIYEDDGGGISDKKKGMIFNRGFGENTGMGLFLAREILSITGITIEENGRAGSGARFEMTVPDGMWKI</sequence>
<dbReference type="PROSITE" id="PS50113">
    <property type="entry name" value="PAC"/>
    <property type="match status" value="1"/>
</dbReference>
<dbReference type="SMART" id="SM00091">
    <property type="entry name" value="PAS"/>
    <property type="match status" value="3"/>
</dbReference>
<comment type="catalytic activity">
    <reaction evidence="1">
        <text>ATP + protein L-histidine = ADP + protein N-phospho-L-histidine.</text>
        <dbReference type="EC" id="2.7.13.3"/>
    </reaction>
</comment>
<reference evidence="12" key="1">
    <citation type="submission" date="2022-04" db="EMBL/GenBank/DDBJ databases">
        <title>Complete genome of Methanoplanus endosymbiosus DSM 3599.</title>
        <authorList>
            <person name="Chen S.-C."/>
            <person name="You Y.-T."/>
            <person name="Zhou Y.-Z."/>
            <person name="Lai M.-C."/>
        </authorList>
    </citation>
    <scope>NUCLEOTIDE SEQUENCE</scope>
    <source>
        <strain evidence="12">DSM 3599</strain>
    </source>
</reference>
<keyword evidence="13" id="KW-1185">Reference proteome</keyword>
<dbReference type="SUPFAM" id="SSF55781">
    <property type="entry name" value="GAF domain-like"/>
    <property type="match status" value="1"/>
</dbReference>
<dbReference type="GeneID" id="74306639"/>
<dbReference type="InterPro" id="IPR000014">
    <property type="entry name" value="PAS"/>
</dbReference>
<dbReference type="InterPro" id="IPR029016">
    <property type="entry name" value="GAF-like_dom_sf"/>
</dbReference>
<dbReference type="SUPFAM" id="SSF52172">
    <property type="entry name" value="CheY-like"/>
    <property type="match status" value="1"/>
</dbReference>
<protein>
    <recommendedName>
        <fullName evidence="2">histidine kinase</fullName>
        <ecNumber evidence="2">2.7.13.3</ecNumber>
    </recommendedName>
</protein>
<dbReference type="KEGG" id="mend:L6E24_03050"/>
<evidence type="ECO:0000259" key="10">
    <source>
        <dbReference type="PROSITE" id="PS50112"/>
    </source>
</evidence>
<keyword evidence="5" id="KW-0418">Kinase</keyword>
<dbReference type="Proteomes" id="UP001060368">
    <property type="component" value="Chromosome"/>
</dbReference>
<feature type="domain" description="PAS" evidence="10">
    <location>
        <begin position="600"/>
        <end position="680"/>
    </location>
</feature>
<evidence type="ECO:0000256" key="7">
    <source>
        <dbReference type="SAM" id="Coils"/>
    </source>
</evidence>
<dbReference type="Gene3D" id="3.30.450.20">
    <property type="entry name" value="PAS domain"/>
    <property type="match status" value="3"/>
</dbReference>
<feature type="domain" description="Response regulatory" evidence="9">
    <location>
        <begin position="12"/>
        <end position="127"/>
    </location>
</feature>
<evidence type="ECO:0000256" key="6">
    <source>
        <dbReference type="PROSITE-ProRule" id="PRU00169"/>
    </source>
</evidence>
<dbReference type="PANTHER" id="PTHR43304:SF1">
    <property type="entry name" value="PAC DOMAIN-CONTAINING PROTEIN"/>
    <property type="match status" value="1"/>
</dbReference>
<dbReference type="EMBL" id="CP096115">
    <property type="protein sequence ID" value="UUX93115.1"/>
    <property type="molecule type" value="Genomic_DNA"/>
</dbReference>
<proteinExistence type="predicted"/>
<dbReference type="SUPFAM" id="SSF55785">
    <property type="entry name" value="PYP-like sensor domain (PAS domain)"/>
    <property type="match status" value="3"/>
</dbReference>
<dbReference type="GO" id="GO:0004673">
    <property type="term" value="F:protein histidine kinase activity"/>
    <property type="evidence" value="ECO:0007669"/>
    <property type="project" value="UniProtKB-EC"/>
</dbReference>
<evidence type="ECO:0000256" key="3">
    <source>
        <dbReference type="ARBA" id="ARBA00022553"/>
    </source>
</evidence>
<dbReference type="Gene3D" id="3.30.565.10">
    <property type="entry name" value="Histidine kinase-like ATPase, C-terminal domain"/>
    <property type="match status" value="1"/>
</dbReference>
<dbReference type="Gene3D" id="3.40.50.2300">
    <property type="match status" value="1"/>
</dbReference>
<dbReference type="Pfam" id="PF02518">
    <property type="entry name" value="HATPase_c"/>
    <property type="match status" value="1"/>
</dbReference>
<dbReference type="Pfam" id="PF13188">
    <property type="entry name" value="PAS_8"/>
    <property type="match status" value="1"/>
</dbReference>
<evidence type="ECO:0000259" key="9">
    <source>
        <dbReference type="PROSITE" id="PS50110"/>
    </source>
</evidence>
<dbReference type="InterPro" id="IPR001610">
    <property type="entry name" value="PAC"/>
</dbReference>
<evidence type="ECO:0000256" key="1">
    <source>
        <dbReference type="ARBA" id="ARBA00000085"/>
    </source>
</evidence>
<feature type="domain" description="PAC" evidence="11">
    <location>
        <begin position="684"/>
        <end position="737"/>
    </location>
</feature>
<dbReference type="InterPro" id="IPR035965">
    <property type="entry name" value="PAS-like_dom_sf"/>
</dbReference>
<dbReference type="PROSITE" id="PS50110">
    <property type="entry name" value="RESPONSE_REGULATORY"/>
    <property type="match status" value="1"/>
</dbReference>
<dbReference type="InterPro" id="IPR011006">
    <property type="entry name" value="CheY-like_superfamily"/>
</dbReference>
<dbReference type="CDD" id="cd00130">
    <property type="entry name" value="PAS"/>
    <property type="match status" value="2"/>
</dbReference>